<feature type="compositionally biased region" description="Basic and acidic residues" evidence="8">
    <location>
        <begin position="786"/>
        <end position="795"/>
    </location>
</feature>
<protein>
    <recommendedName>
        <fullName evidence="11">ARM repeat-containing protein</fullName>
    </recommendedName>
</protein>
<evidence type="ECO:0000256" key="3">
    <source>
        <dbReference type="ARBA" id="ARBA00004514"/>
    </source>
</evidence>
<evidence type="ECO:0000256" key="8">
    <source>
        <dbReference type="SAM" id="MobiDB-lite"/>
    </source>
</evidence>
<dbReference type="InParanoid" id="A0A316W6K8"/>
<dbReference type="SMART" id="SM00185">
    <property type="entry name" value="ARM"/>
    <property type="match status" value="3"/>
</dbReference>
<dbReference type="GO" id="GO:0005829">
    <property type="term" value="C:cytosol"/>
    <property type="evidence" value="ECO:0007669"/>
    <property type="project" value="UniProtKB-SubCell"/>
</dbReference>
<dbReference type="SUPFAM" id="SSF48371">
    <property type="entry name" value="ARM repeat"/>
    <property type="match status" value="1"/>
</dbReference>
<dbReference type="InterPro" id="IPR011989">
    <property type="entry name" value="ARM-like"/>
</dbReference>
<feature type="region of interest" description="Disordered" evidence="8">
    <location>
        <begin position="30"/>
        <end position="65"/>
    </location>
</feature>
<dbReference type="STRING" id="1522189.A0A316W6K8"/>
<proteinExistence type="predicted"/>
<keyword evidence="4" id="KW-0963">Cytoplasm</keyword>
<feature type="region of interest" description="Disordered" evidence="8">
    <location>
        <begin position="308"/>
        <end position="330"/>
    </location>
</feature>
<feature type="compositionally biased region" description="Polar residues" evidence="8">
    <location>
        <begin position="754"/>
        <end position="773"/>
    </location>
</feature>
<dbReference type="RefSeq" id="XP_025371541.1">
    <property type="nucleotide sequence ID" value="XM_025510735.1"/>
</dbReference>
<comment type="subcellular location">
    <subcellularLocation>
        <location evidence="3">Cytoplasm</location>
        <location evidence="3">Cytosol</location>
    </subcellularLocation>
    <subcellularLocation>
        <location evidence="2">Endoplasmic reticulum</location>
    </subcellularLocation>
    <subcellularLocation>
        <location evidence="1">Mitochondrion</location>
    </subcellularLocation>
</comment>
<evidence type="ECO:0000313" key="10">
    <source>
        <dbReference type="Proteomes" id="UP000245783"/>
    </source>
</evidence>
<feature type="compositionally biased region" description="Low complexity" evidence="8">
    <location>
        <begin position="798"/>
        <end position="809"/>
    </location>
</feature>
<dbReference type="GO" id="GO:0005783">
    <property type="term" value="C:endoplasmic reticulum"/>
    <property type="evidence" value="ECO:0007669"/>
    <property type="project" value="UniProtKB-SubCell"/>
</dbReference>
<sequence>MNDLRMALAPHMEIISGLCAAHGLQHDSGVDFGGSGAEKSWQGRPQQAEHASGPSSAPLLSDGKPKLNIASSSASRLAASPLVMSPAPRNDHDDEADAWDEVARMLKPIGDTLRGDRLRTPLGSSDLPSSVVHILGVARRQSVLANDRTSASEADAVTECLRIVANLCIDHADNRTRFLDVGGVQAVISTLDGIFSGGPIPTDPSALQFSPTSLKLLRTSAGALLNLALEHPGVHQALRSEHHLSTLAKLASWPRLYVPGAWSAERVHLARAARSSTRGEEDMQRVRDAASTAGWGWRVLCDVCADQEEPGEADGADKDQKEAEAESEADHPLELLCRSEGFNGLFRPLVAMLVAQRPSAEGTVLPWTDDDVSDLISSDSDILTLAAELLETAGRRSSTFRSRSMHAIDLDTHSARLLSDLPALPTPLALLMHFLDVSTSPPSWEGQGVPAASDAEALSEAKKTYSLAKASVARAIVAISGEDENMDKLFAGGMHDGRKEGWFLSTCADWMGRRNREDLAGTALLALGNLARKDANCIALVKHSALLPTLVSHLQTAEPDIKVIYGCVGLLKNLSIPAPNKSLLGDAGLLELVSPFLDAKYDNVQPLQFATVGLLKHLCAGGQLQNALRLVLGKSSDRTPLGILLSVLGRTEDVPTRMEGTRILVNSIKTLWQAQPSGDATSDSKRAEAKSLLLGNEAVVTALSEMVRASHKYPVLVNEGIFALTLLSTEPAGAIAVAEAMLRIGEVPSRKDSGQSASATISDLSASEPTTSNAAAAADAHTQHPQRQDTLDAYRKQSSSASSSTASPPRSIDMVYSVLARRDARMPPAFAANACSLLEAIAEQAQAGRQKGLMEKISRELLPALRHLNEEGPSEVMPQAAATLRAVQRAQEQ</sequence>
<keyword evidence="10" id="KW-1185">Reference proteome</keyword>
<gene>
    <name evidence="9" type="ORF">IE81DRAFT_18483</name>
</gene>
<keyword evidence="6" id="KW-0496">Mitochondrion</keyword>
<dbReference type="GO" id="GO:0005085">
    <property type="term" value="F:guanyl-nucleotide exchange factor activity"/>
    <property type="evidence" value="ECO:0007669"/>
    <property type="project" value="InterPro"/>
</dbReference>
<organism evidence="9 10">
    <name type="scientific">Ceraceosorus guamensis</name>
    <dbReference type="NCBI Taxonomy" id="1522189"/>
    <lineage>
        <taxon>Eukaryota</taxon>
        <taxon>Fungi</taxon>
        <taxon>Dikarya</taxon>
        <taxon>Basidiomycota</taxon>
        <taxon>Ustilaginomycotina</taxon>
        <taxon>Exobasidiomycetes</taxon>
        <taxon>Ceraceosorales</taxon>
        <taxon>Ceraceosoraceae</taxon>
        <taxon>Ceraceosorus</taxon>
    </lineage>
</organism>
<evidence type="ECO:0008006" key="11">
    <source>
        <dbReference type="Google" id="ProtNLM"/>
    </source>
</evidence>
<dbReference type="InterPro" id="IPR016024">
    <property type="entry name" value="ARM-type_fold"/>
</dbReference>
<dbReference type="EMBL" id="KZ819361">
    <property type="protein sequence ID" value="PWN44381.1"/>
    <property type="molecule type" value="Genomic_DNA"/>
</dbReference>
<evidence type="ECO:0000256" key="2">
    <source>
        <dbReference type="ARBA" id="ARBA00004240"/>
    </source>
</evidence>
<dbReference type="GeneID" id="37032605"/>
<dbReference type="Proteomes" id="UP000245783">
    <property type="component" value="Unassembled WGS sequence"/>
</dbReference>
<evidence type="ECO:0000256" key="5">
    <source>
        <dbReference type="ARBA" id="ARBA00022824"/>
    </source>
</evidence>
<accession>A0A316W6K8</accession>
<feature type="compositionally biased region" description="Basic and acidic residues" evidence="8">
    <location>
        <begin position="315"/>
        <end position="330"/>
    </location>
</feature>
<dbReference type="PANTHER" id="PTHR10957">
    <property type="entry name" value="RAP1 GTPASE-GDP DISSOCIATION STIMULATOR 1"/>
    <property type="match status" value="1"/>
</dbReference>
<dbReference type="GO" id="GO:0005739">
    <property type="term" value="C:mitochondrion"/>
    <property type="evidence" value="ECO:0007669"/>
    <property type="project" value="UniProtKB-SubCell"/>
</dbReference>
<dbReference type="InterPro" id="IPR000225">
    <property type="entry name" value="Armadillo"/>
</dbReference>
<dbReference type="AlphaFoldDB" id="A0A316W6K8"/>
<keyword evidence="5" id="KW-0256">Endoplasmic reticulum</keyword>
<dbReference type="OrthoDB" id="26149at2759"/>
<dbReference type="Gene3D" id="1.25.10.10">
    <property type="entry name" value="Leucine-rich Repeat Variant"/>
    <property type="match status" value="2"/>
</dbReference>
<feature type="region of interest" description="Disordered" evidence="8">
    <location>
        <begin position="748"/>
        <end position="809"/>
    </location>
</feature>
<feature type="repeat" description="ARM" evidence="7">
    <location>
        <begin position="545"/>
        <end position="575"/>
    </location>
</feature>
<evidence type="ECO:0000313" key="9">
    <source>
        <dbReference type="EMBL" id="PWN44381.1"/>
    </source>
</evidence>
<evidence type="ECO:0000256" key="1">
    <source>
        <dbReference type="ARBA" id="ARBA00004173"/>
    </source>
</evidence>
<dbReference type="InterPro" id="IPR040144">
    <property type="entry name" value="RAP1GDS1"/>
</dbReference>
<evidence type="ECO:0000256" key="4">
    <source>
        <dbReference type="ARBA" id="ARBA00022490"/>
    </source>
</evidence>
<name>A0A316W6K8_9BASI</name>
<reference evidence="9 10" key="1">
    <citation type="journal article" date="2018" name="Mol. Biol. Evol.">
        <title>Broad Genomic Sampling Reveals a Smut Pathogenic Ancestry of the Fungal Clade Ustilaginomycotina.</title>
        <authorList>
            <person name="Kijpornyongpan T."/>
            <person name="Mondo S.J."/>
            <person name="Barry K."/>
            <person name="Sandor L."/>
            <person name="Lee J."/>
            <person name="Lipzen A."/>
            <person name="Pangilinan J."/>
            <person name="LaButti K."/>
            <person name="Hainaut M."/>
            <person name="Henrissat B."/>
            <person name="Grigoriev I.V."/>
            <person name="Spatafora J.W."/>
            <person name="Aime M.C."/>
        </authorList>
    </citation>
    <scope>NUCLEOTIDE SEQUENCE [LARGE SCALE GENOMIC DNA]</scope>
    <source>
        <strain evidence="9 10">MCA 4658</strain>
    </source>
</reference>
<evidence type="ECO:0000256" key="6">
    <source>
        <dbReference type="ARBA" id="ARBA00023128"/>
    </source>
</evidence>
<dbReference type="PROSITE" id="PS50176">
    <property type="entry name" value="ARM_REPEAT"/>
    <property type="match status" value="1"/>
</dbReference>
<evidence type="ECO:0000256" key="7">
    <source>
        <dbReference type="PROSITE-ProRule" id="PRU00259"/>
    </source>
</evidence>